<sequence>MDFIKRKLSVRKQDTNHGKPEEILTPEQRVEKINDESYGSEYQRSRDGTHTRARSDSTKSKRKQIQRAPASFVKYGGPGLTAPGNMKDDPDGNAFGFGASDVPPLPSNAHVHGDAVISDFERYRLQTLSKDPVHEGLAAEREEGTKGVRFA</sequence>
<reference evidence="2" key="1">
    <citation type="submission" date="2022-06" db="EMBL/GenBank/DDBJ databases">
        <title>Complete genome sequences of two strains of the flax pathogen Septoria linicola.</title>
        <authorList>
            <person name="Lapalu N."/>
            <person name="Simon A."/>
            <person name="Demenou B."/>
            <person name="Paumier D."/>
            <person name="Guillot M.-P."/>
            <person name="Gout L."/>
            <person name="Valade R."/>
        </authorList>
    </citation>
    <scope>NUCLEOTIDE SEQUENCE</scope>
    <source>
        <strain evidence="2">SE15195</strain>
    </source>
</reference>
<proteinExistence type="predicted"/>
<protein>
    <submittedName>
        <fullName evidence="2">Uncharacterized protein</fullName>
    </submittedName>
</protein>
<feature type="region of interest" description="Disordered" evidence="1">
    <location>
        <begin position="1"/>
        <end position="100"/>
    </location>
</feature>
<dbReference type="Proteomes" id="UP001056384">
    <property type="component" value="Chromosome 4"/>
</dbReference>
<dbReference type="OrthoDB" id="3642827at2759"/>
<keyword evidence="3" id="KW-1185">Reference proteome</keyword>
<feature type="compositionally biased region" description="Basic residues" evidence="1">
    <location>
        <begin position="1"/>
        <end position="10"/>
    </location>
</feature>
<feature type="compositionally biased region" description="Basic and acidic residues" evidence="1">
    <location>
        <begin position="11"/>
        <end position="35"/>
    </location>
</feature>
<accession>A0A9Q9AWL0</accession>
<name>A0A9Q9AWL0_9PEZI</name>
<dbReference type="AlphaFoldDB" id="A0A9Q9AWL0"/>
<organism evidence="2 3">
    <name type="scientific">Septoria linicola</name>
    <dbReference type="NCBI Taxonomy" id="215465"/>
    <lineage>
        <taxon>Eukaryota</taxon>
        <taxon>Fungi</taxon>
        <taxon>Dikarya</taxon>
        <taxon>Ascomycota</taxon>
        <taxon>Pezizomycotina</taxon>
        <taxon>Dothideomycetes</taxon>
        <taxon>Dothideomycetidae</taxon>
        <taxon>Mycosphaerellales</taxon>
        <taxon>Mycosphaerellaceae</taxon>
        <taxon>Septoria</taxon>
    </lineage>
</organism>
<gene>
    <name evidence="2" type="ORF">Slin15195_G053200</name>
</gene>
<evidence type="ECO:0000256" key="1">
    <source>
        <dbReference type="SAM" id="MobiDB-lite"/>
    </source>
</evidence>
<evidence type="ECO:0000313" key="2">
    <source>
        <dbReference type="EMBL" id="USW52001.1"/>
    </source>
</evidence>
<evidence type="ECO:0000313" key="3">
    <source>
        <dbReference type="Proteomes" id="UP001056384"/>
    </source>
</evidence>
<dbReference type="EMBL" id="CP099421">
    <property type="protein sequence ID" value="USW52001.1"/>
    <property type="molecule type" value="Genomic_DNA"/>
</dbReference>
<feature type="compositionally biased region" description="Basic and acidic residues" evidence="1">
    <location>
        <begin position="43"/>
        <end position="59"/>
    </location>
</feature>